<dbReference type="InterPro" id="IPR050559">
    <property type="entry name" value="P-Pant_transferase_sf"/>
</dbReference>
<dbReference type="GO" id="GO:0008897">
    <property type="term" value="F:holo-[acyl-carrier-protein] synthase activity"/>
    <property type="evidence" value="ECO:0007669"/>
    <property type="project" value="UniProtKB-EC"/>
</dbReference>
<name>A0A9Q0R683_ANAIG</name>
<evidence type="ECO:0000256" key="1">
    <source>
        <dbReference type="ARBA" id="ARBA00013172"/>
    </source>
</evidence>
<dbReference type="EMBL" id="JAPDFW010000112">
    <property type="protein sequence ID" value="KAJ5068832.1"/>
    <property type="molecule type" value="Genomic_DNA"/>
</dbReference>
<dbReference type="AlphaFoldDB" id="A0A9Q0R683"/>
<dbReference type="Gene3D" id="3.90.470.20">
    <property type="entry name" value="4'-phosphopantetheinyl transferase domain"/>
    <property type="match status" value="2"/>
</dbReference>
<comment type="caution">
    <text evidence="5">The sequence shown here is derived from an EMBL/GenBank/DDBJ whole genome shotgun (WGS) entry which is preliminary data.</text>
</comment>
<dbReference type="OMA" id="WVFEESL"/>
<dbReference type="PANTHER" id="PTHR12215:SF10">
    <property type="entry name" value="L-AMINOADIPATE-SEMIALDEHYDE DEHYDROGENASE-PHOSPHOPANTETHEINYL TRANSFERASE"/>
    <property type="match status" value="1"/>
</dbReference>
<dbReference type="GO" id="GO:0000287">
    <property type="term" value="F:magnesium ion binding"/>
    <property type="evidence" value="ECO:0007669"/>
    <property type="project" value="InterPro"/>
</dbReference>
<dbReference type="PANTHER" id="PTHR12215">
    <property type="entry name" value="PHOSPHOPANTETHEINE TRANSFERASE"/>
    <property type="match status" value="1"/>
</dbReference>
<dbReference type="InterPro" id="IPR008278">
    <property type="entry name" value="4-PPantetheinyl_Trfase_dom"/>
</dbReference>
<feature type="domain" description="4'-phosphopantetheinyl transferase" evidence="3">
    <location>
        <begin position="106"/>
        <end position="197"/>
    </location>
</feature>
<keyword evidence="6" id="KW-1185">Reference proteome</keyword>
<dbReference type="GO" id="GO:0019878">
    <property type="term" value="P:lysine biosynthetic process via aminoadipic acid"/>
    <property type="evidence" value="ECO:0007669"/>
    <property type="project" value="TreeGrafter"/>
</dbReference>
<feature type="domain" description="4'-phosphopantetheinyl transferase N-terminal" evidence="4">
    <location>
        <begin position="10"/>
        <end position="98"/>
    </location>
</feature>
<dbReference type="Pfam" id="PF22624">
    <property type="entry name" value="AASDHPPT_N"/>
    <property type="match status" value="1"/>
</dbReference>
<evidence type="ECO:0000313" key="5">
    <source>
        <dbReference type="EMBL" id="KAJ5068832.1"/>
    </source>
</evidence>
<protein>
    <recommendedName>
        <fullName evidence="1">holo-[acyl-carrier-protein] synthase</fullName>
        <ecNumber evidence="1">2.7.8.7</ecNumber>
    </recommendedName>
</protein>
<keyword evidence="2 5" id="KW-0808">Transferase</keyword>
<dbReference type="Proteomes" id="UP001149090">
    <property type="component" value="Unassembled WGS sequence"/>
</dbReference>
<dbReference type="InterPro" id="IPR055066">
    <property type="entry name" value="AASDHPPT_N"/>
</dbReference>
<organism evidence="5 6">
    <name type="scientific">Anaeramoeba ignava</name>
    <name type="common">Anaerobic marine amoeba</name>
    <dbReference type="NCBI Taxonomy" id="1746090"/>
    <lineage>
        <taxon>Eukaryota</taxon>
        <taxon>Metamonada</taxon>
        <taxon>Anaeramoebidae</taxon>
        <taxon>Anaeramoeba</taxon>
    </lineage>
</organism>
<dbReference type="GO" id="GO:0005829">
    <property type="term" value="C:cytosol"/>
    <property type="evidence" value="ECO:0007669"/>
    <property type="project" value="TreeGrafter"/>
</dbReference>
<gene>
    <name evidence="5" type="ORF">M0811_12138</name>
</gene>
<dbReference type="OrthoDB" id="26719at2759"/>
<dbReference type="Pfam" id="PF01648">
    <property type="entry name" value="ACPS"/>
    <property type="match status" value="1"/>
</dbReference>
<sequence>MKRIFIDISKWNCNEKNLKTYFDFIQIEEQQRIRQFYRFEDKKRSLAGRLLLKFKSSEIYGKKPKQLEFGRTIYGKPYLIEHSEFEANISHHSKYVIFGFEEFNCQIGVDVVEIKEEKEENQTIHFFQDFQECFTKKEWEQILQPLQNKDKFIRFFWFWSLKESFIKADGKGLSFGLFRIEFIINWESIISLNFVRGGISKNDPIQLFIDGVFSSDWIFESTFIDNSFIFSVCFKNVNHLLNFDEIPFQNFEEISIDEMCSKMKEK</sequence>
<reference evidence="5" key="1">
    <citation type="submission" date="2022-10" db="EMBL/GenBank/DDBJ databases">
        <title>Novel sulphate-reducing endosymbionts in the free-living metamonad Anaeramoeba.</title>
        <authorList>
            <person name="Jerlstrom-Hultqvist J."/>
            <person name="Cepicka I."/>
            <person name="Gallot-Lavallee L."/>
            <person name="Salas-Leiva D."/>
            <person name="Curtis B.A."/>
            <person name="Zahonova K."/>
            <person name="Pipaliya S."/>
            <person name="Dacks J."/>
            <person name="Roger A.J."/>
        </authorList>
    </citation>
    <scope>NUCLEOTIDE SEQUENCE</scope>
    <source>
        <strain evidence="5">BMAN</strain>
    </source>
</reference>
<accession>A0A9Q0R683</accession>
<dbReference type="InterPro" id="IPR037143">
    <property type="entry name" value="4-PPantetheinyl_Trfase_dom_sf"/>
</dbReference>
<evidence type="ECO:0000256" key="2">
    <source>
        <dbReference type="ARBA" id="ARBA00022679"/>
    </source>
</evidence>
<evidence type="ECO:0000259" key="3">
    <source>
        <dbReference type="Pfam" id="PF01648"/>
    </source>
</evidence>
<dbReference type="EC" id="2.7.8.7" evidence="1"/>
<dbReference type="SUPFAM" id="SSF56214">
    <property type="entry name" value="4'-phosphopantetheinyl transferase"/>
    <property type="match status" value="2"/>
</dbReference>
<evidence type="ECO:0000313" key="6">
    <source>
        <dbReference type="Proteomes" id="UP001149090"/>
    </source>
</evidence>
<proteinExistence type="predicted"/>
<evidence type="ECO:0000259" key="4">
    <source>
        <dbReference type="Pfam" id="PF22624"/>
    </source>
</evidence>